<dbReference type="Gene3D" id="3.30.2020.10">
    <property type="entry name" value="NE0471-like N-terminal domain"/>
    <property type="match status" value="1"/>
</dbReference>
<protein>
    <submittedName>
        <fullName evidence="1">DUF2442 domain-containing protein</fullName>
    </submittedName>
</protein>
<evidence type="ECO:0000313" key="1">
    <source>
        <dbReference type="EMBL" id="HIR60023.1"/>
    </source>
</evidence>
<dbReference type="InterPro" id="IPR036782">
    <property type="entry name" value="NE0471-like_N"/>
</dbReference>
<gene>
    <name evidence="1" type="ORF">IAB37_00380</name>
</gene>
<comment type="caution">
    <text evidence="1">The sequence shown here is derived from an EMBL/GenBank/DDBJ whole genome shotgun (WGS) entry which is preliminary data.</text>
</comment>
<sequence length="94" mass="10534">MQDNIPSVVQVIPYEDYTVDVYFDDGKIVCYNAGRDMSPALFARIRDPEIFLGRCTVLNGTLAWDVAGGRDESACIDLDPLMLYALKKSKERIA</sequence>
<accession>A0A9D1J418</accession>
<name>A0A9D1J418_9FIRM</name>
<reference evidence="1" key="1">
    <citation type="submission" date="2020-10" db="EMBL/GenBank/DDBJ databases">
        <authorList>
            <person name="Gilroy R."/>
        </authorList>
    </citation>
    <scope>NUCLEOTIDE SEQUENCE</scope>
    <source>
        <strain evidence="1">CHK189-12415</strain>
    </source>
</reference>
<dbReference type="AlphaFoldDB" id="A0A9D1J418"/>
<organism evidence="1 2">
    <name type="scientific">Candidatus Faecivivens stercoravium</name>
    <dbReference type="NCBI Taxonomy" id="2840803"/>
    <lineage>
        <taxon>Bacteria</taxon>
        <taxon>Bacillati</taxon>
        <taxon>Bacillota</taxon>
        <taxon>Clostridia</taxon>
        <taxon>Eubacteriales</taxon>
        <taxon>Oscillospiraceae</taxon>
        <taxon>Oscillospiraceae incertae sedis</taxon>
        <taxon>Candidatus Faecivivens</taxon>
    </lineage>
</organism>
<dbReference type="EMBL" id="DVHA01000013">
    <property type="protein sequence ID" value="HIR60023.1"/>
    <property type="molecule type" value="Genomic_DNA"/>
</dbReference>
<dbReference type="SUPFAM" id="SSF143880">
    <property type="entry name" value="NE0471 N-terminal domain-like"/>
    <property type="match status" value="1"/>
</dbReference>
<dbReference type="Proteomes" id="UP000824241">
    <property type="component" value="Unassembled WGS sequence"/>
</dbReference>
<reference evidence="1" key="2">
    <citation type="journal article" date="2021" name="PeerJ">
        <title>Extensive microbial diversity within the chicken gut microbiome revealed by metagenomics and culture.</title>
        <authorList>
            <person name="Gilroy R."/>
            <person name="Ravi A."/>
            <person name="Getino M."/>
            <person name="Pursley I."/>
            <person name="Horton D.L."/>
            <person name="Alikhan N.F."/>
            <person name="Baker D."/>
            <person name="Gharbi K."/>
            <person name="Hall N."/>
            <person name="Watson M."/>
            <person name="Adriaenssens E.M."/>
            <person name="Foster-Nyarko E."/>
            <person name="Jarju S."/>
            <person name="Secka A."/>
            <person name="Antonio M."/>
            <person name="Oren A."/>
            <person name="Chaudhuri R.R."/>
            <person name="La Ragione R."/>
            <person name="Hildebrand F."/>
            <person name="Pallen M.J."/>
        </authorList>
    </citation>
    <scope>NUCLEOTIDE SEQUENCE</scope>
    <source>
        <strain evidence="1">CHK189-12415</strain>
    </source>
</reference>
<proteinExistence type="predicted"/>
<evidence type="ECO:0000313" key="2">
    <source>
        <dbReference type="Proteomes" id="UP000824241"/>
    </source>
</evidence>